<evidence type="ECO:0000313" key="2">
    <source>
        <dbReference type="Proteomes" id="UP000492821"/>
    </source>
</evidence>
<evidence type="ECO:0000256" key="1">
    <source>
        <dbReference type="ARBA" id="ARBA00022898"/>
    </source>
</evidence>
<organism evidence="2 3">
    <name type="scientific">Panagrellus redivivus</name>
    <name type="common">Microworm</name>
    <dbReference type="NCBI Taxonomy" id="6233"/>
    <lineage>
        <taxon>Eukaryota</taxon>
        <taxon>Metazoa</taxon>
        <taxon>Ecdysozoa</taxon>
        <taxon>Nematoda</taxon>
        <taxon>Chromadorea</taxon>
        <taxon>Rhabditida</taxon>
        <taxon>Tylenchina</taxon>
        <taxon>Panagrolaimomorpha</taxon>
        <taxon>Panagrolaimoidea</taxon>
        <taxon>Panagrolaimidae</taxon>
        <taxon>Panagrellus</taxon>
    </lineage>
</organism>
<keyword evidence="2" id="KW-1185">Reference proteome</keyword>
<keyword evidence="1" id="KW-0663">Pyridoxal phosphate</keyword>
<evidence type="ECO:0000313" key="3">
    <source>
        <dbReference type="WBParaSite" id="Pan_g21066.t1"/>
    </source>
</evidence>
<dbReference type="GO" id="GO:0005737">
    <property type="term" value="C:cytoplasm"/>
    <property type="evidence" value="ECO:0007669"/>
    <property type="project" value="InterPro"/>
</dbReference>
<dbReference type="Proteomes" id="UP000492821">
    <property type="component" value="Unassembled WGS sequence"/>
</dbReference>
<reference evidence="2" key="1">
    <citation type="journal article" date="2013" name="Genetics">
        <title>The draft genome and transcriptome of Panagrellus redivivus are shaped by the harsh demands of a free-living lifestyle.</title>
        <authorList>
            <person name="Srinivasan J."/>
            <person name="Dillman A.R."/>
            <person name="Macchietto M.G."/>
            <person name="Heikkinen L."/>
            <person name="Lakso M."/>
            <person name="Fracchia K.M."/>
            <person name="Antoshechkin I."/>
            <person name="Mortazavi A."/>
            <person name="Wong G."/>
            <person name="Sternberg P.W."/>
        </authorList>
    </citation>
    <scope>NUCLEOTIDE SEQUENCE [LARGE SCALE GENOMIC DNA]</scope>
    <source>
        <strain evidence="2">MT8872</strain>
    </source>
</reference>
<protein>
    <submittedName>
        <fullName evidence="3">Kynureninase</fullName>
    </submittedName>
</protein>
<dbReference type="GO" id="GO:0030429">
    <property type="term" value="F:kynureninase activity"/>
    <property type="evidence" value="ECO:0007669"/>
    <property type="project" value="InterPro"/>
</dbReference>
<proteinExistence type="predicted"/>
<name>A0A7E4VJY2_PANRE</name>
<dbReference type="GO" id="GO:0009435">
    <property type="term" value="P:NAD+ biosynthetic process"/>
    <property type="evidence" value="ECO:0007669"/>
    <property type="project" value="InterPro"/>
</dbReference>
<accession>A0A7E4VJY2</accession>
<dbReference type="Gene3D" id="3.90.1150.10">
    <property type="entry name" value="Aspartate Aminotransferase, domain 1"/>
    <property type="match status" value="1"/>
</dbReference>
<dbReference type="InterPro" id="IPR015422">
    <property type="entry name" value="PyrdxlP-dep_Trfase_small"/>
</dbReference>
<reference evidence="3" key="2">
    <citation type="submission" date="2020-10" db="UniProtKB">
        <authorList>
            <consortium name="WormBaseParasite"/>
        </authorList>
    </citation>
    <scope>IDENTIFICATION</scope>
</reference>
<dbReference type="GO" id="GO:0030170">
    <property type="term" value="F:pyridoxal phosphate binding"/>
    <property type="evidence" value="ECO:0007669"/>
    <property type="project" value="InterPro"/>
</dbReference>
<dbReference type="PANTHER" id="PTHR14084:SF0">
    <property type="entry name" value="KYNURENINASE"/>
    <property type="match status" value="1"/>
</dbReference>
<dbReference type="PANTHER" id="PTHR14084">
    <property type="entry name" value="KYNURENINASE"/>
    <property type="match status" value="1"/>
</dbReference>
<dbReference type="AlphaFoldDB" id="A0A7E4VJY2"/>
<dbReference type="GO" id="GO:0043420">
    <property type="term" value="P:anthranilate metabolic process"/>
    <property type="evidence" value="ECO:0007669"/>
    <property type="project" value="TreeGrafter"/>
</dbReference>
<dbReference type="GO" id="GO:0019441">
    <property type="term" value="P:L-tryptophan catabolic process to kynurenine"/>
    <property type="evidence" value="ECO:0007669"/>
    <property type="project" value="TreeGrafter"/>
</dbReference>
<dbReference type="WBParaSite" id="Pan_g21066.t1">
    <property type="protein sequence ID" value="Pan_g21066.t1"/>
    <property type="gene ID" value="Pan_g21066"/>
</dbReference>
<sequence>MSLSKTVDVETFLVGTAVQAGLHPKREYLLSRAVALAADNQDPLRKLRNEFFYPKKSTLPDVDPKLIDPDEDSIYLCGNSLGLMPKATKEITREQFEKWAHM</sequence>
<dbReference type="InterPro" id="IPR010111">
    <property type="entry name" value="Kynureninase"/>
</dbReference>